<organism evidence="1">
    <name type="scientific">uncultured Caudovirales phage</name>
    <dbReference type="NCBI Taxonomy" id="2100421"/>
    <lineage>
        <taxon>Viruses</taxon>
        <taxon>Duplodnaviria</taxon>
        <taxon>Heunggongvirae</taxon>
        <taxon>Uroviricota</taxon>
        <taxon>Caudoviricetes</taxon>
        <taxon>Peduoviridae</taxon>
        <taxon>Maltschvirus</taxon>
        <taxon>Maltschvirus maltsch</taxon>
    </lineage>
</organism>
<reference evidence="1" key="1">
    <citation type="submission" date="2020-04" db="EMBL/GenBank/DDBJ databases">
        <authorList>
            <person name="Chiriac C."/>
            <person name="Salcher M."/>
            <person name="Ghai R."/>
            <person name="Kavagutti S V."/>
        </authorList>
    </citation>
    <scope>NUCLEOTIDE SEQUENCE</scope>
</reference>
<dbReference type="EMBL" id="LR796744">
    <property type="protein sequence ID" value="CAB4163777.1"/>
    <property type="molecule type" value="Genomic_DNA"/>
</dbReference>
<evidence type="ECO:0000313" key="1">
    <source>
        <dbReference type="EMBL" id="CAB4163777.1"/>
    </source>
</evidence>
<gene>
    <name evidence="1" type="ORF">UFOVP810_58</name>
</gene>
<name>A0A6J5NXN2_9CAUD</name>
<accession>A0A6J5NXN2</accession>
<protein>
    <recommendedName>
        <fullName evidence="2">Large polyvalent protein associated domain-containing protein</fullName>
    </recommendedName>
</protein>
<proteinExistence type="predicted"/>
<evidence type="ECO:0008006" key="2">
    <source>
        <dbReference type="Google" id="ProtNLM"/>
    </source>
</evidence>
<sequence length="1276" mass="138123">MAESFLPVAEEEQFLPVRTPQRMTTSFGGLLRQGGAGIAQVLPTIGLGIPGALGYQPAADAYRTTTDAINNFMGVEDPNWREDPTGFAAREIGSAVAGLPARGVTGIYSLLNNAPDAVRIAARGLEAITPLTLPLTGRNIAYNAVGGGLAGVGMQEMQSVEQDARDAEVRRTVEAAQRLRYSGEIPQPEQFLPVNEGETFAPLNEQAPRTVLGSVAPYVAPVLLGLGATTGVALGTRAVLADRAARQAQDAIGVTNPGRDPTSVAADPVGTEAFVQDYINAATPLTNTINDMEARGVMPADAAARLRAYAGTRLSEAPRSDQINEILDTGYIPLTQQRILSKQEFELPISQLSRVDRAELAAALNVGNERNNRAYNAQEGNLANYNGQMVPARVNMWDRSDAELDRMYQQYTANPRIAPLIQAYRTDMADGGLAFLERSGLKSAQDVAAMRAAHPDYVHTVFARERGISETQGVLVRTTETNTPVTERTYTDKSGSLQMQDPFIARNEFWRKAIDQGMVNDAIRSIAKYADQYQRALGPNDMRHVGRVIAPQAPPRDGFRTVSVIDNGVVKNLEVSVPMLDLLRAVPKATVPVLSGIANTFRNFTTGPVGALLGSVMAPVSAGMAAGAIAVTKPASGRAGMFDGAVRSLTGNRVGLPGDPTFLLQAAGQFMRDFTSQNAQWVFNAVQRSQIQGGMLARVLGPTGTVNVMRRMDNFYNRSTLAAMRRTGATGTGLTYDPSLPSTLQPSLQALTPELRRALPVMRNPQTLGDYLSIARQYAAKATPIQLERGWNMWKQTLDIMSGSATSAYFRLNRGQRGMSDTALAGEARQLSGDPSAMGRNRLWQGFLSTTPYSNITVQSVAQYGRAFKNTPENFVFGLVLASTVPPLLSLASAIYADMVEEENGRPRQYVAHLLMQSSNQATGDQLIYVPGVKPEQGFRQTPDQTIRPLQALTQAIFIEMLGADKPEFWTPEMAPLRNGFVDLMADRTQRNFWAAMNTAIGQVNLNPAITAGVQIATGADLSNTVNFVNPSVRMQRDVGMVGYEDRQGSNDPVPRTLRTIVEHGAGASAEPILGLITTGAIAALAEGGEPLAAAMDELAMRQMGGLRQIAPLLQQQRRLVQRDAVGDVLQAKEASMERIMQGSADFRRPGTVGSGDSVSVAGVGRQPPPADMIPLLAEAAAVYGRGQLKDQRERRASLQQQILAHENDPVLANNPQERLRVINEKVQQIRMLNQQMYVTVQAFEARQTLQTGRRVRLERLDPQRGLDQFPTLTTR</sequence>